<gene>
    <name evidence="1" type="ORF">FDF74_11665</name>
</gene>
<dbReference type="RefSeq" id="WP_163249727.1">
    <property type="nucleotide sequence ID" value="NZ_SXDP01000013.1"/>
</dbReference>
<dbReference type="AlphaFoldDB" id="A0A6M0REG4"/>
<reference evidence="1 2" key="1">
    <citation type="submission" date="2019-04" db="EMBL/GenBank/DDBJ databases">
        <title>Genome sequencing of Clostridium botulinum Groups I-IV and Clostridium butyricum.</title>
        <authorList>
            <person name="Brunt J."/>
            <person name="Van Vliet A.H.M."/>
            <person name="Stringer S.C."/>
            <person name="Carter A.T."/>
            <person name="Peck M.W."/>
        </authorList>
    </citation>
    <scope>NUCLEOTIDE SEQUENCE [LARGE SCALE GENOMIC DNA]</scope>
    <source>
        <strain evidence="1 2">IFR 18/094</strain>
    </source>
</reference>
<evidence type="ECO:0000313" key="1">
    <source>
        <dbReference type="EMBL" id="NEZ47838.1"/>
    </source>
</evidence>
<organism evidence="1 2">
    <name type="scientific">Clostridium niameyense</name>
    <dbReference type="NCBI Taxonomy" id="1622073"/>
    <lineage>
        <taxon>Bacteria</taxon>
        <taxon>Bacillati</taxon>
        <taxon>Bacillota</taxon>
        <taxon>Clostridia</taxon>
        <taxon>Eubacteriales</taxon>
        <taxon>Clostridiaceae</taxon>
        <taxon>Clostridium</taxon>
    </lineage>
</organism>
<protein>
    <submittedName>
        <fullName evidence="1">Uncharacterized protein</fullName>
    </submittedName>
</protein>
<comment type="caution">
    <text evidence="1">The sequence shown here is derived from an EMBL/GenBank/DDBJ whole genome shotgun (WGS) entry which is preliminary data.</text>
</comment>
<sequence length="114" mass="13575">MKKYDISDNFRERIHTIRVTFQYQEYKGHIAYEIGGNCRGLNVMDVDFDCIDEDDINNLKENDCNFKFNYEYEVYGLSLKDEEGNICEMNDIEEDEINDYVVAIEIIDCRIDED</sequence>
<dbReference type="InterPro" id="IPR035387">
    <property type="entry name" value="DUF5406"/>
</dbReference>
<proteinExistence type="predicted"/>
<dbReference type="Proteomes" id="UP000473885">
    <property type="component" value="Unassembled WGS sequence"/>
</dbReference>
<name>A0A6M0REG4_9CLOT</name>
<dbReference type="EMBL" id="SXDP01000013">
    <property type="protein sequence ID" value="NEZ47838.1"/>
    <property type="molecule type" value="Genomic_DNA"/>
</dbReference>
<accession>A0A6M0REG4</accession>
<dbReference type="Pfam" id="PF17400">
    <property type="entry name" value="DUF5406"/>
    <property type="match status" value="1"/>
</dbReference>
<keyword evidence="2" id="KW-1185">Reference proteome</keyword>
<evidence type="ECO:0000313" key="2">
    <source>
        <dbReference type="Proteomes" id="UP000473885"/>
    </source>
</evidence>